<feature type="domain" description="T-SNARE coiled-coil homology" evidence="8">
    <location>
        <begin position="458"/>
        <end position="520"/>
    </location>
</feature>
<dbReference type="SUPFAM" id="SSF58104">
    <property type="entry name" value="Methyl-accepting chemotaxis protein (MCP) signaling domain"/>
    <property type="match status" value="1"/>
</dbReference>
<dbReference type="InterPro" id="IPR004089">
    <property type="entry name" value="MCPsignal_dom"/>
</dbReference>
<comment type="caution">
    <text evidence="10">The sequence shown here is derived from an EMBL/GenBank/DDBJ whole genome shotgun (WGS) entry which is preliminary data.</text>
</comment>
<feature type="domain" description="HAMP" evidence="9">
    <location>
        <begin position="213"/>
        <end position="266"/>
    </location>
</feature>
<reference evidence="11" key="1">
    <citation type="journal article" date="2019" name="Int. J. Syst. Evol. Microbiol.">
        <title>The Global Catalogue of Microorganisms (GCM) 10K type strain sequencing project: providing services to taxonomists for standard genome sequencing and annotation.</title>
        <authorList>
            <consortium name="The Broad Institute Genomics Platform"/>
            <consortium name="The Broad Institute Genome Sequencing Center for Infectious Disease"/>
            <person name="Wu L."/>
            <person name="Ma J."/>
        </authorList>
    </citation>
    <scope>NUCLEOTIDE SEQUENCE [LARGE SCALE GENOMIC DNA]</scope>
    <source>
        <strain evidence="11">KCTC 52094</strain>
    </source>
</reference>
<evidence type="ECO:0000256" key="1">
    <source>
        <dbReference type="ARBA" id="ARBA00004429"/>
    </source>
</evidence>
<dbReference type="InterPro" id="IPR000727">
    <property type="entry name" value="T_SNARE_dom"/>
</dbReference>
<dbReference type="PROSITE" id="PS50885">
    <property type="entry name" value="HAMP"/>
    <property type="match status" value="1"/>
</dbReference>
<keyword evidence="11" id="KW-1185">Reference proteome</keyword>
<sequence length="562" mass="58984">MSKLLERASIRTKIMGAFALVLVATASLGIFSTVKLAVVNESASSIGSNWLPATRLLGRMAQVAERVRLNQYILATTTSADRRRQTMGNVETQIRLFDTTLSEYRPYATEVRERTIAQELADRWHRYKAASEELKHLVATERLVEAAGYLDKMNPAMNEFRAALQAGIEFNAEGGVQAATEGQAAGDHAQTLILAVLGTMVVVCALIGLMLVRNISHPISSMTQAMRRLADRDMGATIPGQGRGDEIGAMAAAVQIFKDSMVAADRLAIEQEAARETREKRAAQIEAVVRTFEDRVGAMVGILSSASTELEATARTMSHAAHQTNAQAGDVSNAASLAGGGVQTVAAAAEELSASISEINRQVSQASGVAGTAVERARHTDSTVRALAEGASKIGDVVSLITSIAGQTNLLALNATIEAARAGEAGKGFAVVASEVKNLAQQTSKATEEIGAQIGQIQLATQQAVNAIQGIASAIDEMNSITTTIAAAVEEQSAATNEIARTVQRTAEATDAVSRNIEGVSRNANDTGAAASQVLAAASELSRQSEQLTGEVKGFVSQVKAA</sequence>
<evidence type="ECO:0000313" key="10">
    <source>
        <dbReference type="EMBL" id="MFC3127640.1"/>
    </source>
</evidence>
<dbReference type="InterPro" id="IPR004090">
    <property type="entry name" value="Chemotax_Me-accpt_rcpt"/>
</dbReference>
<keyword evidence="2" id="KW-1003">Cell membrane</keyword>
<dbReference type="PRINTS" id="PR00260">
    <property type="entry name" value="CHEMTRNSDUCR"/>
</dbReference>
<dbReference type="Pfam" id="PF00015">
    <property type="entry name" value="MCPsignal"/>
    <property type="match status" value="1"/>
</dbReference>
<comment type="similarity">
    <text evidence="4">Belongs to the methyl-accepting chemotaxis (MCP) protein family.</text>
</comment>
<dbReference type="SMART" id="SM00283">
    <property type="entry name" value="MA"/>
    <property type="match status" value="1"/>
</dbReference>
<evidence type="ECO:0000256" key="4">
    <source>
        <dbReference type="ARBA" id="ARBA00029447"/>
    </source>
</evidence>
<dbReference type="Pfam" id="PF00672">
    <property type="entry name" value="HAMP"/>
    <property type="match status" value="1"/>
</dbReference>
<organism evidence="10 11">
    <name type="scientific">Teichococcus globiformis</name>
    <dbReference type="NCBI Taxonomy" id="2307229"/>
    <lineage>
        <taxon>Bacteria</taxon>
        <taxon>Pseudomonadati</taxon>
        <taxon>Pseudomonadota</taxon>
        <taxon>Alphaproteobacteria</taxon>
        <taxon>Acetobacterales</taxon>
        <taxon>Roseomonadaceae</taxon>
        <taxon>Roseomonas</taxon>
    </lineage>
</organism>
<evidence type="ECO:0000256" key="2">
    <source>
        <dbReference type="ARBA" id="ARBA00022519"/>
    </source>
</evidence>
<comment type="subcellular location">
    <subcellularLocation>
        <location evidence="1">Cell inner membrane</location>
        <topology evidence="1">Multi-pass membrane protein</topology>
    </subcellularLocation>
</comment>
<evidence type="ECO:0000259" key="9">
    <source>
        <dbReference type="PROSITE" id="PS50885"/>
    </source>
</evidence>
<evidence type="ECO:0000256" key="3">
    <source>
        <dbReference type="ARBA" id="ARBA00023224"/>
    </source>
</evidence>
<keyword evidence="2" id="KW-0997">Cell inner membrane</keyword>
<dbReference type="EMBL" id="JBHRTN010000029">
    <property type="protein sequence ID" value="MFC3127640.1"/>
    <property type="molecule type" value="Genomic_DNA"/>
</dbReference>
<proteinExistence type="inferred from homology"/>
<evidence type="ECO:0000256" key="5">
    <source>
        <dbReference type="PROSITE-ProRule" id="PRU00284"/>
    </source>
</evidence>
<dbReference type="InterPro" id="IPR024478">
    <property type="entry name" value="HlyB_4HB_MCP"/>
</dbReference>
<protein>
    <submittedName>
        <fullName evidence="10">Methyl-accepting chemotaxis protein</fullName>
    </submittedName>
</protein>
<accession>A0ABV7G838</accession>
<dbReference type="PROSITE" id="PS50111">
    <property type="entry name" value="CHEMOTAXIS_TRANSDUC_2"/>
    <property type="match status" value="1"/>
</dbReference>
<dbReference type="Gene3D" id="6.10.340.10">
    <property type="match status" value="1"/>
</dbReference>
<dbReference type="PANTHER" id="PTHR32089">
    <property type="entry name" value="METHYL-ACCEPTING CHEMOTAXIS PROTEIN MCPB"/>
    <property type="match status" value="1"/>
</dbReference>
<keyword evidence="3 5" id="KW-0807">Transducer</keyword>
<dbReference type="RefSeq" id="WP_379599756.1">
    <property type="nucleotide sequence ID" value="NZ_JBHRTN010000029.1"/>
</dbReference>
<keyword evidence="6" id="KW-0812">Transmembrane</keyword>
<dbReference type="Pfam" id="PF12729">
    <property type="entry name" value="4HB_MCP_1"/>
    <property type="match status" value="1"/>
</dbReference>
<dbReference type="PANTHER" id="PTHR32089:SF112">
    <property type="entry name" value="LYSOZYME-LIKE PROTEIN-RELATED"/>
    <property type="match status" value="1"/>
</dbReference>
<evidence type="ECO:0000259" key="8">
    <source>
        <dbReference type="PROSITE" id="PS50192"/>
    </source>
</evidence>
<dbReference type="InterPro" id="IPR003660">
    <property type="entry name" value="HAMP_dom"/>
</dbReference>
<keyword evidence="6" id="KW-0472">Membrane</keyword>
<evidence type="ECO:0000259" key="7">
    <source>
        <dbReference type="PROSITE" id="PS50111"/>
    </source>
</evidence>
<dbReference type="Proteomes" id="UP001595593">
    <property type="component" value="Unassembled WGS sequence"/>
</dbReference>
<evidence type="ECO:0000256" key="6">
    <source>
        <dbReference type="SAM" id="Phobius"/>
    </source>
</evidence>
<evidence type="ECO:0000313" key="11">
    <source>
        <dbReference type="Proteomes" id="UP001595593"/>
    </source>
</evidence>
<dbReference type="Gene3D" id="1.10.287.950">
    <property type="entry name" value="Methyl-accepting chemotaxis protein"/>
    <property type="match status" value="1"/>
</dbReference>
<feature type="transmembrane region" description="Helical" evidence="6">
    <location>
        <begin position="192"/>
        <end position="212"/>
    </location>
</feature>
<keyword evidence="6" id="KW-1133">Transmembrane helix</keyword>
<gene>
    <name evidence="10" type="ORF">ACFOD4_21455</name>
</gene>
<dbReference type="CDD" id="cd06225">
    <property type="entry name" value="HAMP"/>
    <property type="match status" value="1"/>
</dbReference>
<name>A0ABV7G838_9PROT</name>
<dbReference type="PROSITE" id="PS50192">
    <property type="entry name" value="T_SNARE"/>
    <property type="match status" value="1"/>
</dbReference>
<feature type="domain" description="Methyl-accepting transducer" evidence="7">
    <location>
        <begin position="306"/>
        <end position="542"/>
    </location>
</feature>
<dbReference type="SMART" id="SM00304">
    <property type="entry name" value="HAMP"/>
    <property type="match status" value="1"/>
</dbReference>